<dbReference type="Proteomes" id="UP000295727">
    <property type="component" value="Plasmid unnamed1"/>
</dbReference>
<organism evidence="2 3">
    <name type="scientific">Paraburkholderia pallida</name>
    <dbReference type="NCBI Taxonomy" id="2547399"/>
    <lineage>
        <taxon>Bacteria</taxon>
        <taxon>Pseudomonadati</taxon>
        <taxon>Pseudomonadota</taxon>
        <taxon>Betaproteobacteria</taxon>
        <taxon>Burkholderiales</taxon>
        <taxon>Burkholderiaceae</taxon>
        <taxon>Paraburkholderia</taxon>
    </lineage>
</organism>
<evidence type="ECO:0000313" key="3">
    <source>
        <dbReference type="Proteomes" id="UP000295727"/>
    </source>
</evidence>
<reference evidence="2 3" key="1">
    <citation type="submission" date="2019-03" db="EMBL/GenBank/DDBJ databases">
        <title>Paraburkholderia sp. 7MH5, isolated from subtropical forest soil.</title>
        <authorList>
            <person name="Gao Z.-H."/>
            <person name="Qiu L.-H."/>
        </authorList>
    </citation>
    <scope>NUCLEOTIDE SEQUENCE [LARGE SCALE GENOMIC DNA]</scope>
    <source>
        <strain evidence="2 3">7MH5</strain>
        <plasmid evidence="2 3">unnamed1</plasmid>
    </source>
</reference>
<dbReference type="KEGG" id="ppai:E1956_43870"/>
<dbReference type="GeneID" id="39650158"/>
<evidence type="ECO:0000313" key="2">
    <source>
        <dbReference type="EMBL" id="QBR04098.1"/>
    </source>
</evidence>
<feature type="region of interest" description="Disordered" evidence="1">
    <location>
        <begin position="17"/>
        <end position="65"/>
    </location>
</feature>
<protein>
    <submittedName>
        <fullName evidence="2">Uncharacterized protein</fullName>
    </submittedName>
</protein>
<evidence type="ECO:0000256" key="1">
    <source>
        <dbReference type="SAM" id="MobiDB-lite"/>
    </source>
</evidence>
<sequence>MNADVLAESRRLEFDVNNATDDGMRNAPEDGASRKVAGQQHSDTRDRRKRKDPGKFGAMTNVMDS</sequence>
<gene>
    <name evidence="2" type="ORF">E1956_43870</name>
</gene>
<keyword evidence="2" id="KW-0614">Plasmid</keyword>
<dbReference type="EMBL" id="CP038152">
    <property type="protein sequence ID" value="QBR04098.1"/>
    <property type="molecule type" value="Genomic_DNA"/>
</dbReference>
<feature type="compositionally biased region" description="Basic and acidic residues" evidence="1">
    <location>
        <begin position="22"/>
        <end position="33"/>
    </location>
</feature>
<geneLocation type="plasmid" evidence="2 3">
    <name>unnamed1</name>
</geneLocation>
<proteinExistence type="predicted"/>
<keyword evidence="3" id="KW-1185">Reference proteome</keyword>
<dbReference type="AlphaFoldDB" id="A0A4P7D7C6"/>
<name>A0A4P7D7C6_9BURK</name>
<dbReference type="RefSeq" id="WP_134760151.1">
    <property type="nucleotide sequence ID" value="NZ_CP038152.1"/>
</dbReference>
<accession>A0A4P7D7C6</accession>